<dbReference type="Pfam" id="PF01063">
    <property type="entry name" value="Aminotran_4"/>
    <property type="match status" value="1"/>
</dbReference>
<dbReference type="AlphaFoldDB" id="A0AAN6PMB6"/>
<dbReference type="InterPro" id="IPR001461">
    <property type="entry name" value="Aspartic_peptidase_A1"/>
</dbReference>
<evidence type="ECO:0000256" key="3">
    <source>
        <dbReference type="ARBA" id="ARBA00022750"/>
    </source>
</evidence>
<evidence type="ECO:0000256" key="2">
    <source>
        <dbReference type="ARBA" id="ARBA00022670"/>
    </source>
</evidence>
<protein>
    <submittedName>
        <fullName evidence="7">Aspartic peptidase domain-containing protein</fullName>
    </submittedName>
</protein>
<dbReference type="SUPFAM" id="SSF50630">
    <property type="entry name" value="Acid proteases"/>
    <property type="match status" value="1"/>
</dbReference>
<keyword evidence="2" id="KW-0645">Protease</keyword>
<dbReference type="SUPFAM" id="SSF56752">
    <property type="entry name" value="D-aminoacid aminotransferase-like PLP-dependent enzymes"/>
    <property type="match status" value="1"/>
</dbReference>
<dbReference type="CDD" id="cd06097">
    <property type="entry name" value="Aspergillopepsin_like"/>
    <property type="match status" value="1"/>
</dbReference>
<dbReference type="Pfam" id="PF00026">
    <property type="entry name" value="Asp"/>
    <property type="match status" value="1"/>
</dbReference>
<dbReference type="InterPro" id="IPR043132">
    <property type="entry name" value="BCAT-like_C"/>
</dbReference>
<feature type="region of interest" description="Disordered" evidence="5">
    <location>
        <begin position="116"/>
        <end position="143"/>
    </location>
</feature>
<proteinExistence type="inferred from homology"/>
<evidence type="ECO:0000259" key="6">
    <source>
        <dbReference type="PROSITE" id="PS51767"/>
    </source>
</evidence>
<dbReference type="GO" id="GO:0006508">
    <property type="term" value="P:proteolysis"/>
    <property type="evidence" value="ECO:0007669"/>
    <property type="project" value="UniProtKB-KW"/>
</dbReference>
<keyword evidence="8" id="KW-1185">Reference proteome</keyword>
<keyword evidence="3" id="KW-0064">Aspartyl protease</keyword>
<evidence type="ECO:0000313" key="8">
    <source>
        <dbReference type="Proteomes" id="UP001303115"/>
    </source>
</evidence>
<evidence type="ECO:0000256" key="1">
    <source>
        <dbReference type="ARBA" id="ARBA00007447"/>
    </source>
</evidence>
<dbReference type="PROSITE" id="PS51767">
    <property type="entry name" value="PEPTIDASE_A1"/>
    <property type="match status" value="1"/>
</dbReference>
<evidence type="ECO:0000256" key="5">
    <source>
        <dbReference type="SAM" id="MobiDB-lite"/>
    </source>
</evidence>
<dbReference type="PANTHER" id="PTHR47966">
    <property type="entry name" value="BETA-SITE APP-CLEAVING ENZYME, ISOFORM A-RELATED"/>
    <property type="match status" value="1"/>
</dbReference>
<dbReference type="PRINTS" id="PR00792">
    <property type="entry name" value="PEPSIN"/>
</dbReference>
<sequence>MDDDFQLFSSLRYDPALLEVPASNLTHAGWNWTNSSALYMLDYHRDRMLRAASHWGWDAAVEILKGFSGLINLEGYILSNIGDNQPPPSRVRVAITRNGELSISSGPVPESTLANLFPKRLPPPEGTQSSGLTEDGPSKSPAYEILVDSPTTARSEHTHFKTTKRAVYDGARQRAQIGLPDKKEVLIISEADGAVMEGSTTTPYFWRGGRWVTPAVSKEYSREYGSGGQSGTSRRWALERSDMENMENIFRIQAQLRKDLSLSRVRAVPNNKYQRHGTKSYVSVLNRYGFQPTKPGPYFQKFVQSSDAPGRPAAPGVKPGHVWEGLFKRVKDQEKPGEVTAEDQQNDSEYLCEVTIGTDKTGSQQKLMLDFDTGSADLWVSGEKFDHTRSATFELAEDKTWKIQYGDGSSASGIVGTDVLSIDGILIKKQAIEIATDMSAQFSEGKMDGLLGLGFRKLNTVRTNGKADPQLTPIDNMIVQEEIPPEAELFTSAMYSNRDEDERSFYTFGWIDEDLVKASGEEIAWTDIDMTEGFWMFPSEHATIDGEKISLEGNKAIADTGTTLALVSDKVCDALYAKIKGAKYDEEYQGWIFPRNIKVEDFPKLSIAVGGKEFLVQQEDLIFAPANKRFWYGGVQSRGENPFDILGDVFLKSIYAIWDQGNGRFGAVPKIEAFQQAPKYDMGPLSEEDRKKLGIKQAYGDISSKFPRDE</sequence>
<gene>
    <name evidence="7" type="ORF">C8A01DRAFT_44297</name>
</gene>
<organism evidence="7 8">
    <name type="scientific">Parachaetomium inaequale</name>
    <dbReference type="NCBI Taxonomy" id="2588326"/>
    <lineage>
        <taxon>Eukaryota</taxon>
        <taxon>Fungi</taxon>
        <taxon>Dikarya</taxon>
        <taxon>Ascomycota</taxon>
        <taxon>Pezizomycotina</taxon>
        <taxon>Sordariomycetes</taxon>
        <taxon>Sordariomycetidae</taxon>
        <taxon>Sordariales</taxon>
        <taxon>Chaetomiaceae</taxon>
        <taxon>Parachaetomium</taxon>
    </lineage>
</organism>
<evidence type="ECO:0000256" key="4">
    <source>
        <dbReference type="ARBA" id="ARBA00022801"/>
    </source>
</evidence>
<dbReference type="InterPro" id="IPR021109">
    <property type="entry name" value="Peptidase_aspartic_dom_sf"/>
</dbReference>
<dbReference type="InterPro" id="IPR036038">
    <property type="entry name" value="Aminotransferase-like"/>
</dbReference>
<accession>A0AAN6PMB6</accession>
<dbReference type="InterPro" id="IPR043131">
    <property type="entry name" value="BCAT-like_N"/>
</dbReference>
<keyword evidence="4" id="KW-0378">Hydrolase</keyword>
<feature type="domain" description="Peptidase A1" evidence="6">
    <location>
        <begin position="350"/>
        <end position="668"/>
    </location>
</feature>
<dbReference type="Gene3D" id="3.20.10.10">
    <property type="entry name" value="D-amino Acid Aminotransferase, subunit A, domain 2"/>
    <property type="match status" value="1"/>
</dbReference>
<comment type="caution">
    <text evidence="7">The sequence shown here is derived from an EMBL/GenBank/DDBJ whole genome shotgun (WGS) entry which is preliminary data.</text>
</comment>
<evidence type="ECO:0000313" key="7">
    <source>
        <dbReference type="EMBL" id="KAK4042675.1"/>
    </source>
</evidence>
<name>A0AAN6PMB6_9PEZI</name>
<dbReference type="InterPro" id="IPR034163">
    <property type="entry name" value="Aspergillopepsin-like_cat_dom"/>
</dbReference>
<dbReference type="EMBL" id="MU854337">
    <property type="protein sequence ID" value="KAK4042675.1"/>
    <property type="molecule type" value="Genomic_DNA"/>
</dbReference>
<dbReference type="PANTHER" id="PTHR47966:SF1">
    <property type="entry name" value="ASPARTYL PROTEINASE"/>
    <property type="match status" value="1"/>
</dbReference>
<reference evidence="8" key="1">
    <citation type="journal article" date="2023" name="Mol. Phylogenet. Evol.">
        <title>Genome-scale phylogeny and comparative genomics of the fungal order Sordariales.</title>
        <authorList>
            <person name="Hensen N."/>
            <person name="Bonometti L."/>
            <person name="Westerberg I."/>
            <person name="Brannstrom I.O."/>
            <person name="Guillou S."/>
            <person name="Cros-Aarteil S."/>
            <person name="Calhoun S."/>
            <person name="Haridas S."/>
            <person name="Kuo A."/>
            <person name="Mondo S."/>
            <person name="Pangilinan J."/>
            <person name="Riley R."/>
            <person name="LaButti K."/>
            <person name="Andreopoulos B."/>
            <person name="Lipzen A."/>
            <person name="Chen C."/>
            <person name="Yan M."/>
            <person name="Daum C."/>
            <person name="Ng V."/>
            <person name="Clum A."/>
            <person name="Steindorff A."/>
            <person name="Ohm R.A."/>
            <person name="Martin F."/>
            <person name="Silar P."/>
            <person name="Natvig D.O."/>
            <person name="Lalanne C."/>
            <person name="Gautier V."/>
            <person name="Ament-Velasquez S.L."/>
            <person name="Kruys A."/>
            <person name="Hutchinson M.I."/>
            <person name="Powell A.J."/>
            <person name="Barry K."/>
            <person name="Miller A.N."/>
            <person name="Grigoriev I.V."/>
            <person name="Debuchy R."/>
            <person name="Gladieux P."/>
            <person name="Hiltunen Thoren M."/>
            <person name="Johannesson H."/>
        </authorList>
    </citation>
    <scope>NUCLEOTIDE SEQUENCE [LARGE SCALE GENOMIC DNA]</scope>
    <source>
        <strain evidence="8">CBS 284.82</strain>
    </source>
</reference>
<dbReference type="InterPro" id="IPR001544">
    <property type="entry name" value="Aminotrans_IV"/>
</dbReference>
<dbReference type="Gene3D" id="2.40.70.10">
    <property type="entry name" value="Acid Proteases"/>
    <property type="match status" value="2"/>
</dbReference>
<dbReference type="GO" id="GO:0004190">
    <property type="term" value="F:aspartic-type endopeptidase activity"/>
    <property type="evidence" value="ECO:0007669"/>
    <property type="project" value="UniProtKB-KW"/>
</dbReference>
<dbReference type="InterPro" id="IPR033121">
    <property type="entry name" value="PEPTIDASE_A1"/>
</dbReference>
<dbReference type="Proteomes" id="UP001303115">
    <property type="component" value="Unassembled WGS sequence"/>
</dbReference>
<dbReference type="Gene3D" id="3.30.470.10">
    <property type="match status" value="1"/>
</dbReference>
<comment type="similarity">
    <text evidence="1">Belongs to the peptidase A1 family.</text>
</comment>